<name>A0AAP2DCE3_9BACT</name>
<feature type="transmembrane region" description="Helical" evidence="1">
    <location>
        <begin position="315"/>
        <end position="335"/>
    </location>
</feature>
<protein>
    <submittedName>
        <fullName evidence="2">Uncharacterized protein</fullName>
    </submittedName>
</protein>
<comment type="caution">
    <text evidence="2">The sequence shown here is derived from an EMBL/GenBank/DDBJ whole genome shotgun (WGS) entry which is preliminary data.</text>
</comment>
<proteinExistence type="predicted"/>
<feature type="transmembrane region" description="Helical" evidence="1">
    <location>
        <begin position="189"/>
        <end position="210"/>
    </location>
</feature>
<feature type="transmembrane region" description="Helical" evidence="1">
    <location>
        <begin position="259"/>
        <end position="281"/>
    </location>
</feature>
<organism evidence="2 3">
    <name type="scientific">Dawidia soli</name>
    <dbReference type="NCBI Taxonomy" id="2782352"/>
    <lineage>
        <taxon>Bacteria</taxon>
        <taxon>Pseudomonadati</taxon>
        <taxon>Bacteroidota</taxon>
        <taxon>Cytophagia</taxon>
        <taxon>Cytophagales</taxon>
        <taxon>Chryseotaleaceae</taxon>
        <taxon>Dawidia</taxon>
    </lineage>
</organism>
<keyword evidence="1" id="KW-0812">Transmembrane</keyword>
<feature type="transmembrane region" description="Helical" evidence="1">
    <location>
        <begin position="287"/>
        <end position="308"/>
    </location>
</feature>
<feature type="transmembrane region" description="Helical" evidence="1">
    <location>
        <begin position="12"/>
        <end position="35"/>
    </location>
</feature>
<keyword evidence="3" id="KW-1185">Reference proteome</keyword>
<evidence type="ECO:0000256" key="1">
    <source>
        <dbReference type="SAM" id="Phobius"/>
    </source>
</evidence>
<feature type="transmembrane region" description="Helical" evidence="1">
    <location>
        <begin position="96"/>
        <end position="122"/>
    </location>
</feature>
<feature type="transmembrane region" description="Helical" evidence="1">
    <location>
        <begin position="41"/>
        <end position="64"/>
    </location>
</feature>
<evidence type="ECO:0000313" key="3">
    <source>
        <dbReference type="Proteomes" id="UP001319180"/>
    </source>
</evidence>
<keyword evidence="1" id="KW-0472">Membrane</keyword>
<dbReference type="AlphaFoldDB" id="A0AAP2DCE3"/>
<feature type="transmembrane region" description="Helical" evidence="1">
    <location>
        <begin position="128"/>
        <end position="149"/>
    </location>
</feature>
<dbReference type="EMBL" id="JAHESC010000024">
    <property type="protein sequence ID" value="MBT1688225.1"/>
    <property type="molecule type" value="Genomic_DNA"/>
</dbReference>
<evidence type="ECO:0000313" key="2">
    <source>
        <dbReference type="EMBL" id="MBT1688225.1"/>
    </source>
</evidence>
<dbReference type="RefSeq" id="WP_254091452.1">
    <property type="nucleotide sequence ID" value="NZ_JAHESC010000024.1"/>
</dbReference>
<reference evidence="2 3" key="1">
    <citation type="submission" date="2021-05" db="EMBL/GenBank/DDBJ databases">
        <title>A Polyphasic approach of four new species of the genus Ohtaekwangia: Ohtaekwangia histidinii sp. nov., Ohtaekwangia cretensis sp. nov., Ohtaekwangia indiensis sp. nov., Ohtaekwangia reichenbachii sp. nov. from diverse environment.</title>
        <authorList>
            <person name="Octaviana S."/>
        </authorList>
    </citation>
    <scope>NUCLEOTIDE SEQUENCE [LARGE SCALE GENOMIC DNA]</scope>
    <source>
        <strain evidence="2 3">PWU37</strain>
    </source>
</reference>
<gene>
    <name evidence="2" type="ORF">KK078_16765</name>
</gene>
<sequence>MRTEQYILARVFVLPFYQANTTLFLFIAVMAGGFMSGAEHVALATFFVSMPVSMLAPIAVWALYTFKVLRFNQTLLLRAENTFMQHYCLLPVRAQWLGWMSAVLVQLMPAIGYGMFLVLIAIQQKAWMSLATVPLALATVLLLTVALLYRGRLHARQHTPGRLRRLLDKTFVRPYPLFFIEWIVRRQPLLLFGTKAFGCLLLLGITSLYTDESYDSRLLIMGVTVVAAANLQLIWELLQFEHVHFSIVRQLPLPFAQRIVYTVITLCALLLPETGIIITYFPANLAAIEAMVSVVYLLAATVFFLGILHRRDRGLDQLGGFAFAWVIGAVVLTLFRVPPFLLAAVNAIAGVYCWVRYFYLFEHRES</sequence>
<keyword evidence="1" id="KW-1133">Transmembrane helix</keyword>
<dbReference type="Proteomes" id="UP001319180">
    <property type="component" value="Unassembled WGS sequence"/>
</dbReference>
<feature type="transmembrane region" description="Helical" evidence="1">
    <location>
        <begin position="341"/>
        <end position="359"/>
    </location>
</feature>
<accession>A0AAP2DCE3</accession>
<feature type="transmembrane region" description="Helical" evidence="1">
    <location>
        <begin position="216"/>
        <end position="238"/>
    </location>
</feature>